<evidence type="ECO:0000256" key="2">
    <source>
        <dbReference type="SAM" id="Phobius"/>
    </source>
</evidence>
<evidence type="ECO:0000256" key="1">
    <source>
        <dbReference type="SAM" id="MobiDB-lite"/>
    </source>
</evidence>
<accession>A0A1I6LQS9</accession>
<feature type="region of interest" description="Disordered" evidence="1">
    <location>
        <begin position="71"/>
        <end position="93"/>
    </location>
</feature>
<evidence type="ECO:0000313" key="3">
    <source>
        <dbReference type="EMBL" id="SFS05857.1"/>
    </source>
</evidence>
<evidence type="ECO:0000313" key="4">
    <source>
        <dbReference type="Proteomes" id="UP000199024"/>
    </source>
</evidence>
<keyword evidence="2" id="KW-0472">Membrane</keyword>
<dbReference type="Proteomes" id="UP000199024">
    <property type="component" value="Unassembled WGS sequence"/>
</dbReference>
<keyword evidence="2" id="KW-0812">Transmembrane</keyword>
<feature type="transmembrane region" description="Helical" evidence="2">
    <location>
        <begin position="12"/>
        <end position="31"/>
    </location>
</feature>
<keyword evidence="2" id="KW-1133">Transmembrane helix</keyword>
<proteinExistence type="predicted"/>
<feature type="transmembrane region" description="Helical" evidence="2">
    <location>
        <begin position="43"/>
        <end position="61"/>
    </location>
</feature>
<reference evidence="3 4" key="1">
    <citation type="submission" date="2016-10" db="EMBL/GenBank/DDBJ databases">
        <authorList>
            <person name="de Groot N.N."/>
        </authorList>
    </citation>
    <scope>NUCLEOTIDE SEQUENCE [LARGE SCALE GENOMIC DNA]</scope>
    <source>
        <strain evidence="3 4">DSM 21001</strain>
    </source>
</reference>
<dbReference type="AlphaFoldDB" id="A0A1I6LQS9"/>
<dbReference type="RefSeq" id="WP_089837410.1">
    <property type="nucleotide sequence ID" value="NZ_FOZL01000001.1"/>
</dbReference>
<keyword evidence="4" id="KW-1185">Reference proteome</keyword>
<organism evidence="3 4">
    <name type="scientific">Granulicella pectinivorans</name>
    <dbReference type="NCBI Taxonomy" id="474950"/>
    <lineage>
        <taxon>Bacteria</taxon>
        <taxon>Pseudomonadati</taxon>
        <taxon>Acidobacteriota</taxon>
        <taxon>Terriglobia</taxon>
        <taxon>Terriglobales</taxon>
        <taxon>Acidobacteriaceae</taxon>
        <taxon>Granulicella</taxon>
    </lineage>
</organism>
<dbReference type="EMBL" id="FOZL01000001">
    <property type="protein sequence ID" value="SFS05857.1"/>
    <property type="molecule type" value="Genomic_DNA"/>
</dbReference>
<name>A0A1I6LQS9_9BACT</name>
<protein>
    <submittedName>
        <fullName evidence="3">Uncharacterized protein</fullName>
    </submittedName>
</protein>
<gene>
    <name evidence="3" type="ORF">SAMN05421771_1137</name>
</gene>
<sequence>MLPFDNRPWAKRVAAIVIVCTIVCEISVALWIRAEGPLDFSEILAFVLFFLAVVPPNIHILRSKRPIVQKDDGTASTRGRIAQGGVETAKVSS</sequence>
<dbReference type="OrthoDB" id="122780at2"/>